<keyword evidence="3" id="KW-1185">Reference proteome</keyword>
<evidence type="ECO:0000256" key="1">
    <source>
        <dbReference type="SAM" id="MobiDB-lite"/>
    </source>
</evidence>
<name>A0A1R3GL40_9ROSI</name>
<reference evidence="3" key="1">
    <citation type="submission" date="2013-09" db="EMBL/GenBank/DDBJ databases">
        <title>Corchorus olitorius genome sequencing.</title>
        <authorList>
            <person name="Alam M."/>
            <person name="Haque M.S."/>
            <person name="Islam M.S."/>
            <person name="Emdad E.M."/>
            <person name="Islam M.M."/>
            <person name="Ahmed B."/>
            <person name="Halim A."/>
            <person name="Hossen Q.M.M."/>
            <person name="Hossain M.Z."/>
            <person name="Ahmed R."/>
            <person name="Khan M.M."/>
            <person name="Islam R."/>
            <person name="Rashid M.M."/>
            <person name="Khan S.A."/>
            <person name="Rahman M.S."/>
            <person name="Alam M."/>
            <person name="Yahiya A.S."/>
            <person name="Khan M.S."/>
            <person name="Azam M.S."/>
            <person name="Haque T."/>
            <person name="Lashkar M.Z.H."/>
            <person name="Akhand A.I."/>
            <person name="Morshed G."/>
            <person name="Roy S."/>
            <person name="Uddin K.S."/>
            <person name="Rabeya T."/>
            <person name="Hossain A.S."/>
            <person name="Chowdhury A."/>
            <person name="Snigdha A.R."/>
            <person name="Mortoza M.S."/>
            <person name="Matin S.A."/>
            <person name="Hoque S.M.E."/>
            <person name="Islam M.K."/>
            <person name="Roy D.K."/>
            <person name="Haider R."/>
            <person name="Moosa M.M."/>
            <person name="Elias S.M."/>
            <person name="Hasan A.M."/>
            <person name="Jahan S."/>
            <person name="Shafiuddin M."/>
            <person name="Mahmood N."/>
            <person name="Shommy N.S."/>
        </authorList>
    </citation>
    <scope>NUCLEOTIDE SEQUENCE [LARGE SCALE GENOMIC DNA]</scope>
    <source>
        <strain evidence="3">cv. O-4</strain>
    </source>
</reference>
<dbReference type="EMBL" id="AWUE01022381">
    <property type="protein sequence ID" value="OMO58750.1"/>
    <property type="molecule type" value="Genomic_DNA"/>
</dbReference>
<gene>
    <name evidence="2" type="ORF">COLO4_34399</name>
</gene>
<organism evidence="2 3">
    <name type="scientific">Corchorus olitorius</name>
    <dbReference type="NCBI Taxonomy" id="93759"/>
    <lineage>
        <taxon>Eukaryota</taxon>
        <taxon>Viridiplantae</taxon>
        <taxon>Streptophyta</taxon>
        <taxon>Embryophyta</taxon>
        <taxon>Tracheophyta</taxon>
        <taxon>Spermatophyta</taxon>
        <taxon>Magnoliopsida</taxon>
        <taxon>eudicotyledons</taxon>
        <taxon>Gunneridae</taxon>
        <taxon>Pentapetalae</taxon>
        <taxon>rosids</taxon>
        <taxon>malvids</taxon>
        <taxon>Malvales</taxon>
        <taxon>Malvaceae</taxon>
        <taxon>Grewioideae</taxon>
        <taxon>Apeibeae</taxon>
        <taxon>Corchorus</taxon>
    </lineage>
</organism>
<dbReference type="Proteomes" id="UP000187203">
    <property type="component" value="Unassembled WGS sequence"/>
</dbReference>
<dbReference type="OrthoDB" id="1395387at2759"/>
<comment type="caution">
    <text evidence="2">The sequence shown here is derived from an EMBL/GenBank/DDBJ whole genome shotgun (WGS) entry which is preliminary data.</text>
</comment>
<protein>
    <submittedName>
        <fullName evidence="2">Uncharacterized protein</fullName>
    </submittedName>
</protein>
<feature type="compositionally biased region" description="Polar residues" evidence="1">
    <location>
        <begin position="24"/>
        <end position="37"/>
    </location>
</feature>
<evidence type="ECO:0000313" key="3">
    <source>
        <dbReference type="Proteomes" id="UP000187203"/>
    </source>
</evidence>
<accession>A0A1R3GL40</accession>
<feature type="region of interest" description="Disordered" evidence="1">
    <location>
        <begin position="20"/>
        <end position="52"/>
    </location>
</feature>
<sequence length="95" mass="10654">MRNMVHDIGRANADYVHRVDVDMTNATSTRDSSSTLNEEADGPIRGSPTSPNDEAAKFYRLLQELQQVLYPGCEESSTLSFIVEVLNWKCLYGIN</sequence>
<evidence type="ECO:0000313" key="2">
    <source>
        <dbReference type="EMBL" id="OMO58750.1"/>
    </source>
</evidence>
<dbReference type="AlphaFoldDB" id="A0A1R3GL40"/>
<proteinExistence type="predicted"/>